<protein>
    <recommendedName>
        <fullName evidence="1">KIB1-4 beta-propeller domain-containing protein</fullName>
    </recommendedName>
</protein>
<keyword evidence="3" id="KW-1185">Reference proteome</keyword>
<name>A0A5J9UMB4_9POAL</name>
<dbReference type="PANTHER" id="PTHR33110:SF111">
    <property type="entry name" value="DUF295 DOMAIN-CONTAINING PROTEIN"/>
    <property type="match status" value="1"/>
</dbReference>
<proteinExistence type="predicted"/>
<dbReference type="InterPro" id="IPR005174">
    <property type="entry name" value="KIB1-4_b-propeller"/>
</dbReference>
<dbReference type="EMBL" id="RWGY01000013">
    <property type="protein sequence ID" value="TVU24387.1"/>
    <property type="molecule type" value="Genomic_DNA"/>
</dbReference>
<comment type="caution">
    <text evidence="2">The sequence shown here is derived from an EMBL/GenBank/DDBJ whole genome shotgun (WGS) entry which is preliminary data.</text>
</comment>
<dbReference type="Proteomes" id="UP000324897">
    <property type="component" value="Chromosome 2"/>
</dbReference>
<evidence type="ECO:0000313" key="2">
    <source>
        <dbReference type="EMBL" id="TVU24387.1"/>
    </source>
</evidence>
<reference evidence="2 3" key="1">
    <citation type="journal article" date="2019" name="Sci. Rep.">
        <title>A high-quality genome of Eragrostis curvula grass provides insights into Poaceae evolution and supports new strategies to enhance forage quality.</title>
        <authorList>
            <person name="Carballo J."/>
            <person name="Santos B.A.C.M."/>
            <person name="Zappacosta D."/>
            <person name="Garbus I."/>
            <person name="Selva J.P."/>
            <person name="Gallo C.A."/>
            <person name="Diaz A."/>
            <person name="Albertini E."/>
            <person name="Caccamo M."/>
            <person name="Echenique V."/>
        </authorList>
    </citation>
    <scope>NUCLEOTIDE SEQUENCE [LARGE SCALE GENOMIC DNA]</scope>
    <source>
        <strain evidence="3">cv. Victoria</strain>
        <tissue evidence="2">Leaf</tissue>
    </source>
</reference>
<dbReference type="PANTHER" id="PTHR33110">
    <property type="entry name" value="F-BOX/KELCH-REPEAT PROTEIN-RELATED"/>
    <property type="match status" value="1"/>
</dbReference>
<evidence type="ECO:0000313" key="3">
    <source>
        <dbReference type="Proteomes" id="UP000324897"/>
    </source>
</evidence>
<feature type="non-terminal residue" evidence="2">
    <location>
        <position position="1"/>
    </location>
</feature>
<gene>
    <name evidence="2" type="ORF">EJB05_26821</name>
</gene>
<dbReference type="Pfam" id="PF03478">
    <property type="entry name" value="Beta-prop_KIB1-4"/>
    <property type="match status" value="1"/>
</dbReference>
<dbReference type="OrthoDB" id="692598at2759"/>
<organism evidence="2 3">
    <name type="scientific">Eragrostis curvula</name>
    <name type="common">weeping love grass</name>
    <dbReference type="NCBI Taxonomy" id="38414"/>
    <lineage>
        <taxon>Eukaryota</taxon>
        <taxon>Viridiplantae</taxon>
        <taxon>Streptophyta</taxon>
        <taxon>Embryophyta</taxon>
        <taxon>Tracheophyta</taxon>
        <taxon>Spermatophyta</taxon>
        <taxon>Magnoliopsida</taxon>
        <taxon>Liliopsida</taxon>
        <taxon>Poales</taxon>
        <taxon>Poaceae</taxon>
        <taxon>PACMAD clade</taxon>
        <taxon>Chloridoideae</taxon>
        <taxon>Eragrostideae</taxon>
        <taxon>Eragrostidinae</taxon>
        <taxon>Eragrostis</taxon>
    </lineage>
</organism>
<dbReference type="AlphaFoldDB" id="A0A5J9UMB4"/>
<accession>A0A5J9UMB4</accession>
<dbReference type="Gramene" id="TVU24387">
    <property type="protein sequence ID" value="TVU24387"/>
    <property type="gene ID" value="EJB05_26821"/>
</dbReference>
<sequence length="419" mass="46656">MATTGGAGVMTTGGGGVTTTDGGVGAALGSVAALARHAGSELRPPRGDGGGLVLRRLPAHVDRVRFAAVCPQWRSAARQGPLPPPLPLLALPDGTVYSLPRSDPFHFPGCAGYVDASGNWFLFSGEDGYFMRDAFSNATIVLPAMSRVRLKYADDGARRPAWVYAFDEALDVRKVTFCSPHLIAAVVSFRHRIRIAVCMPGATSWWSVYMDHWFPWRFDIAFYQGKLYVIDYDQGDLSAIDISVDRNTDDPCVSQIRRVINRSISLRSKFKKYYAVARTTYLVESRGALLMVRRKMHGIVKSAYVIGEEHPVYADGRNQFEVFQANFERSRWTKLSTIGHDQVLFLQRRCSRSVLVSQQEIPGDCIAFVEDDDENNNWYDRGRSSSCKIYDMKDGKISAILPLVLWKHNTVAATWLFPG</sequence>
<feature type="domain" description="KIB1-4 beta-propeller" evidence="1">
    <location>
        <begin position="90"/>
        <end position="379"/>
    </location>
</feature>
<evidence type="ECO:0000259" key="1">
    <source>
        <dbReference type="Pfam" id="PF03478"/>
    </source>
</evidence>